<comment type="caution">
    <text evidence="2">The sequence shown here is derived from an EMBL/GenBank/DDBJ whole genome shotgun (WGS) entry which is preliminary data.</text>
</comment>
<evidence type="ECO:0000256" key="1">
    <source>
        <dbReference type="SAM" id="MobiDB-lite"/>
    </source>
</evidence>
<name>A0A369WLK7_9GAMM</name>
<reference evidence="2 3" key="1">
    <citation type="submission" date="2018-07" db="EMBL/GenBank/DDBJ databases">
        <title>Motiliproteus coralliicola sp. nov., a bacterium isolated from Coral.</title>
        <authorList>
            <person name="Wang G."/>
        </authorList>
    </citation>
    <scope>NUCLEOTIDE SEQUENCE [LARGE SCALE GENOMIC DNA]</scope>
    <source>
        <strain evidence="2 3">C34</strain>
    </source>
</reference>
<keyword evidence="3" id="KW-1185">Reference proteome</keyword>
<dbReference type="Proteomes" id="UP000253769">
    <property type="component" value="Unassembled WGS sequence"/>
</dbReference>
<organism evidence="2 3">
    <name type="scientific">Motiliproteus coralliicola</name>
    <dbReference type="NCBI Taxonomy" id="2283196"/>
    <lineage>
        <taxon>Bacteria</taxon>
        <taxon>Pseudomonadati</taxon>
        <taxon>Pseudomonadota</taxon>
        <taxon>Gammaproteobacteria</taxon>
        <taxon>Oceanospirillales</taxon>
        <taxon>Oceanospirillaceae</taxon>
        <taxon>Motiliproteus</taxon>
    </lineage>
</organism>
<accession>A0A369WLK7</accession>
<dbReference type="EMBL" id="QQOH01000002">
    <property type="protein sequence ID" value="RDE22351.1"/>
    <property type="molecule type" value="Genomic_DNA"/>
</dbReference>
<sequence length="197" mass="22253">MEFCSITGDYRYIYIEIISLKVYLTTIFNIKGAVQIFSFSQDQATAINGNEPIYRNCFLKKYISISDIYLFIKCRLIKNSIGMLLPRAKTFEIYFPSDLRIIFIVKCTRCPELTSWLATPPTYVYLRVRIKTLREVIVDSDPSTSTATTVSIGSTCSLRRYATATCQSFCFNPDGPSTPSPMKTTTTSISSNASIKL</sequence>
<evidence type="ECO:0000313" key="2">
    <source>
        <dbReference type="EMBL" id="RDE22351.1"/>
    </source>
</evidence>
<evidence type="ECO:0000313" key="3">
    <source>
        <dbReference type="Proteomes" id="UP000253769"/>
    </source>
</evidence>
<proteinExistence type="predicted"/>
<feature type="compositionally biased region" description="Low complexity" evidence="1">
    <location>
        <begin position="180"/>
        <end position="197"/>
    </location>
</feature>
<dbReference type="AlphaFoldDB" id="A0A369WLK7"/>
<protein>
    <submittedName>
        <fullName evidence="2">Uncharacterized protein</fullName>
    </submittedName>
</protein>
<feature type="region of interest" description="Disordered" evidence="1">
    <location>
        <begin position="177"/>
        <end position="197"/>
    </location>
</feature>
<gene>
    <name evidence="2" type="ORF">DV711_07005</name>
</gene>